<protein>
    <submittedName>
        <fullName evidence="1">Uncharacterized protein</fullName>
    </submittedName>
</protein>
<name>A0A2S7KZI0_9FLAO</name>
<dbReference type="EMBL" id="MQUA01000013">
    <property type="protein sequence ID" value="PQB08027.1"/>
    <property type="molecule type" value="Genomic_DNA"/>
</dbReference>
<sequence>MQNLVFKIPTSWNSLSNNQLIKISLLLFSKQNTKLLDYKLFKVFVNYKWFKFKILKKIILLFKVRQVSEIKKHFYFFYKKQDLTRFIPVVKIKSKKYFAPADRLTNFTIGEFSVCEDLYLGYLRNVNNKEANFGESYLQYLFAVLYINSKNKVRPIFNKDLLEEMVAKTENVKTKYLFAALLSYKGCRDAISSNKKYKHIFPKQKEETKQISEIPQSSGFSDVILSFSNKVFGDYHKTFKTNLYTFLDGYEMALSNLPKDQK</sequence>
<reference evidence="1 2" key="1">
    <citation type="submission" date="2016-11" db="EMBL/GenBank/DDBJ databases">
        <title>Trade-off between light-utilization and light-protection in marine flavobacteria.</title>
        <authorList>
            <person name="Kumagai Y."/>
        </authorList>
    </citation>
    <scope>NUCLEOTIDE SEQUENCE [LARGE SCALE GENOMIC DNA]</scope>
    <source>
        <strain evidence="1 2">ATCC 700397</strain>
    </source>
</reference>
<dbReference type="OrthoDB" id="1188846at2"/>
<evidence type="ECO:0000313" key="2">
    <source>
        <dbReference type="Proteomes" id="UP000239522"/>
    </source>
</evidence>
<keyword evidence="2" id="KW-1185">Reference proteome</keyword>
<organism evidence="1 2">
    <name type="scientific">Polaribacter filamentus</name>
    <dbReference type="NCBI Taxonomy" id="53483"/>
    <lineage>
        <taxon>Bacteria</taxon>
        <taxon>Pseudomonadati</taxon>
        <taxon>Bacteroidota</taxon>
        <taxon>Flavobacteriia</taxon>
        <taxon>Flavobacteriales</taxon>
        <taxon>Flavobacteriaceae</taxon>
    </lineage>
</organism>
<dbReference type="AlphaFoldDB" id="A0A2S7KZI0"/>
<proteinExistence type="predicted"/>
<dbReference type="Proteomes" id="UP000239522">
    <property type="component" value="Unassembled WGS sequence"/>
</dbReference>
<comment type="caution">
    <text evidence="1">The sequence shown here is derived from an EMBL/GenBank/DDBJ whole genome shotgun (WGS) entry which is preliminary data.</text>
</comment>
<evidence type="ECO:0000313" key="1">
    <source>
        <dbReference type="EMBL" id="PQB08027.1"/>
    </source>
</evidence>
<gene>
    <name evidence="1" type="ORF">BST83_13350</name>
</gene>
<dbReference type="RefSeq" id="WP_104810231.1">
    <property type="nucleotide sequence ID" value="NZ_MQUA01000013.1"/>
</dbReference>
<accession>A0A2S7KZI0</accession>